<keyword evidence="3" id="KW-1185">Reference proteome</keyword>
<comment type="caution">
    <text evidence="2">The sequence shown here is derived from an EMBL/GenBank/DDBJ whole genome shotgun (WGS) entry which is preliminary data.</text>
</comment>
<dbReference type="EMBL" id="PZQS01000011">
    <property type="protein sequence ID" value="PVD21666.1"/>
    <property type="molecule type" value="Genomic_DNA"/>
</dbReference>
<organism evidence="2 3">
    <name type="scientific">Pomacea canaliculata</name>
    <name type="common">Golden apple snail</name>
    <dbReference type="NCBI Taxonomy" id="400727"/>
    <lineage>
        <taxon>Eukaryota</taxon>
        <taxon>Metazoa</taxon>
        <taxon>Spiralia</taxon>
        <taxon>Lophotrochozoa</taxon>
        <taxon>Mollusca</taxon>
        <taxon>Gastropoda</taxon>
        <taxon>Caenogastropoda</taxon>
        <taxon>Architaenioglossa</taxon>
        <taxon>Ampullarioidea</taxon>
        <taxon>Ampullariidae</taxon>
        <taxon>Pomacea</taxon>
    </lineage>
</organism>
<keyword evidence="1" id="KW-0732">Signal</keyword>
<evidence type="ECO:0000313" key="3">
    <source>
        <dbReference type="Proteomes" id="UP000245119"/>
    </source>
</evidence>
<accession>A0A2T7NKI1</accession>
<proteinExistence type="predicted"/>
<dbReference type="Gene3D" id="2.60.40.1900">
    <property type="entry name" value="Beta-microseminoprotein (PSP94) domain"/>
    <property type="match status" value="1"/>
</dbReference>
<feature type="chain" id="PRO_5015457634" evidence="1">
    <location>
        <begin position="22"/>
        <end position="103"/>
    </location>
</feature>
<dbReference type="Proteomes" id="UP000245119">
    <property type="component" value="Linkage Group LG11"/>
</dbReference>
<evidence type="ECO:0000313" key="2">
    <source>
        <dbReference type="EMBL" id="PVD21666.1"/>
    </source>
</evidence>
<feature type="signal peptide" evidence="1">
    <location>
        <begin position="1"/>
        <end position="21"/>
    </location>
</feature>
<sequence>MTNLSVAILLLLLVQTATVQGSCYGAYSNIDEETGSTYCMAEDSVRLEVGEWYLTSSCFNCSCSETAMSCCGVGIHAGAMATPPGYKVELIPPCGYRFVKDTK</sequence>
<evidence type="ECO:0000256" key="1">
    <source>
        <dbReference type="SAM" id="SignalP"/>
    </source>
</evidence>
<gene>
    <name evidence="2" type="ORF">C0Q70_17465</name>
</gene>
<dbReference type="OrthoDB" id="6123676at2759"/>
<reference evidence="2 3" key="1">
    <citation type="submission" date="2018-04" db="EMBL/GenBank/DDBJ databases">
        <title>The genome of golden apple snail Pomacea canaliculata provides insight into stress tolerance and invasive adaptation.</title>
        <authorList>
            <person name="Liu C."/>
            <person name="Liu B."/>
            <person name="Ren Y."/>
            <person name="Zhang Y."/>
            <person name="Wang H."/>
            <person name="Li S."/>
            <person name="Jiang F."/>
            <person name="Yin L."/>
            <person name="Zhang G."/>
            <person name="Qian W."/>
            <person name="Fan W."/>
        </authorList>
    </citation>
    <scope>NUCLEOTIDE SEQUENCE [LARGE SCALE GENOMIC DNA]</scope>
    <source>
        <strain evidence="2">SZHN2017</strain>
        <tissue evidence="2">Muscle</tissue>
    </source>
</reference>
<name>A0A2T7NKI1_POMCA</name>
<dbReference type="AlphaFoldDB" id="A0A2T7NKI1"/>
<protein>
    <submittedName>
        <fullName evidence="2">Uncharacterized protein</fullName>
    </submittedName>
</protein>